<feature type="region of interest" description="Disordered" evidence="1">
    <location>
        <begin position="74"/>
        <end position="94"/>
    </location>
</feature>
<organism evidence="3">
    <name type="scientific">uncultured marine thaumarchaeote AD1000_118_C08</name>
    <dbReference type="NCBI Taxonomy" id="1455889"/>
    <lineage>
        <taxon>Archaea</taxon>
        <taxon>Nitrososphaerota</taxon>
        <taxon>environmental samples</taxon>
    </lineage>
</organism>
<evidence type="ECO:0000313" key="3">
    <source>
        <dbReference type="EMBL" id="AIE91368.1"/>
    </source>
</evidence>
<feature type="compositionally biased region" description="Low complexity" evidence="1">
    <location>
        <begin position="15"/>
        <end position="31"/>
    </location>
</feature>
<protein>
    <submittedName>
        <fullName evidence="3">Uncharacterized protein</fullName>
    </submittedName>
</protein>
<feature type="region of interest" description="Disordered" evidence="1">
    <location>
        <begin position="1"/>
        <end position="36"/>
    </location>
</feature>
<proteinExistence type="predicted"/>
<keyword evidence="2" id="KW-0472">Membrane</keyword>
<accession>A0A075FJF5</accession>
<name>A0A075FJF5_9ARCH</name>
<feature type="transmembrane region" description="Helical" evidence="2">
    <location>
        <begin position="43"/>
        <end position="66"/>
    </location>
</feature>
<dbReference type="AlphaFoldDB" id="A0A075FJF5"/>
<keyword evidence="2" id="KW-1133">Transmembrane helix</keyword>
<evidence type="ECO:0000256" key="1">
    <source>
        <dbReference type="SAM" id="MobiDB-lite"/>
    </source>
</evidence>
<dbReference type="EMBL" id="KF900336">
    <property type="protein sequence ID" value="AIE91368.1"/>
    <property type="molecule type" value="Genomic_DNA"/>
</dbReference>
<evidence type="ECO:0000256" key="2">
    <source>
        <dbReference type="SAM" id="Phobius"/>
    </source>
</evidence>
<keyword evidence="2" id="KW-0812">Transmembrane</keyword>
<reference evidence="3" key="1">
    <citation type="journal article" date="2014" name="Genome Biol. Evol.">
        <title>Pangenome evidence for extensive interdomain horizontal transfer affecting lineage core and shell genes in uncultured planktonic thaumarchaeota and euryarchaeota.</title>
        <authorList>
            <person name="Deschamps P."/>
            <person name="Zivanovic Y."/>
            <person name="Moreira D."/>
            <person name="Rodriguez-Valera F."/>
            <person name="Lopez-Garcia P."/>
        </authorList>
    </citation>
    <scope>NUCLEOTIDE SEQUENCE</scope>
</reference>
<feature type="compositionally biased region" description="Low complexity" evidence="1">
    <location>
        <begin position="74"/>
        <end position="89"/>
    </location>
</feature>
<sequence length="212" mass="22087">MAEGALPKGFERPSDSGSQGESGSQGGSSSSAPKKRGADKMGISIAIGITAVALIIGIGFTGVIPFGDDMPSIMQPAPSAPSAPVVQQAPPSPPPMIQEKPPAYVPMKSTPSYAPSSNDLIDQLDWSISEGDVVAMYLDKGDSSLVVHTIAPNDGELFVGLNADYIGSDDGTFFILVDNQEHEDYEQAGMDLYIDLPAGAEKVEIIGSYVIL</sequence>